<evidence type="ECO:0000313" key="3">
    <source>
        <dbReference type="Proteomes" id="UP000765509"/>
    </source>
</evidence>
<feature type="region of interest" description="Disordered" evidence="1">
    <location>
        <begin position="100"/>
        <end position="120"/>
    </location>
</feature>
<evidence type="ECO:0000313" key="2">
    <source>
        <dbReference type="EMBL" id="MBW0588629.1"/>
    </source>
</evidence>
<comment type="caution">
    <text evidence="2">The sequence shown here is derived from an EMBL/GenBank/DDBJ whole genome shotgun (WGS) entry which is preliminary data.</text>
</comment>
<keyword evidence="3" id="KW-1185">Reference proteome</keyword>
<gene>
    <name evidence="2" type="ORF">O181_128344</name>
</gene>
<reference evidence="2" key="1">
    <citation type="submission" date="2021-03" db="EMBL/GenBank/DDBJ databases">
        <title>Draft genome sequence of rust myrtle Austropuccinia psidii MF-1, a brazilian biotype.</title>
        <authorList>
            <person name="Quecine M.C."/>
            <person name="Pachon D.M.R."/>
            <person name="Bonatelli M.L."/>
            <person name="Correr F.H."/>
            <person name="Franceschini L.M."/>
            <person name="Leite T.F."/>
            <person name="Margarido G.R.A."/>
            <person name="Almeida C.A."/>
            <person name="Ferrarezi J.A."/>
            <person name="Labate C.A."/>
        </authorList>
    </citation>
    <scope>NUCLEOTIDE SEQUENCE</scope>
    <source>
        <strain evidence="2">MF-1</strain>
    </source>
</reference>
<dbReference type="Proteomes" id="UP000765509">
    <property type="component" value="Unassembled WGS sequence"/>
</dbReference>
<sequence length="120" mass="13939">MEACTIKVEPVKKKGLNPRQLVKSVSNKYGNNCTYWKKKNNEVSNEEYSNYSKVEGSFKIKRYPSKIIYKVKSRHNSQVQWDFQCPGAQPTITEEINPTKIENSITKPEVEPKNQNLEEN</sequence>
<organism evidence="2 3">
    <name type="scientific">Austropuccinia psidii MF-1</name>
    <dbReference type="NCBI Taxonomy" id="1389203"/>
    <lineage>
        <taxon>Eukaryota</taxon>
        <taxon>Fungi</taxon>
        <taxon>Dikarya</taxon>
        <taxon>Basidiomycota</taxon>
        <taxon>Pucciniomycotina</taxon>
        <taxon>Pucciniomycetes</taxon>
        <taxon>Pucciniales</taxon>
        <taxon>Sphaerophragmiaceae</taxon>
        <taxon>Austropuccinia</taxon>
    </lineage>
</organism>
<evidence type="ECO:0000256" key="1">
    <source>
        <dbReference type="SAM" id="MobiDB-lite"/>
    </source>
</evidence>
<accession>A0A9Q3KX07</accession>
<name>A0A9Q3KX07_9BASI</name>
<protein>
    <submittedName>
        <fullName evidence="2">Uncharacterized protein</fullName>
    </submittedName>
</protein>
<dbReference type="EMBL" id="AVOT02131229">
    <property type="protein sequence ID" value="MBW0588629.1"/>
    <property type="molecule type" value="Genomic_DNA"/>
</dbReference>
<dbReference type="AlphaFoldDB" id="A0A9Q3KX07"/>
<proteinExistence type="predicted"/>